<dbReference type="NCBIfam" id="TIGR00974">
    <property type="entry name" value="3a0107s02c"/>
    <property type="match status" value="1"/>
</dbReference>
<sequence>MTGVETQNRLAALAIWSAGLLILGAFTLIVGDIFWRGFSGFELGFLTEDPADAGRAGGIRSVLAATALILLVCLAVTLPIGLLTGIFLADYTAGGGRFAPLVRRSLDTLAGVPSIVFGLFGNAVFAHLLGLRISILTGGLTLAIMVLPFFIRSAEESLRSLPVSFSQAAEALGLSRLTFYGKIALPAALPGLMAGLVLGLGRALAETAALIFTSGYVTRLPESLLDSGRTLSIHILDLALNVPGGAENAYRTALVLIVLLFAINGALMALTRLSPSYREYR</sequence>
<keyword evidence="7 9" id="KW-1133">Transmembrane helix</keyword>
<keyword evidence="12" id="KW-1185">Reference proteome</keyword>
<evidence type="ECO:0000256" key="5">
    <source>
        <dbReference type="ARBA" id="ARBA00022475"/>
    </source>
</evidence>
<evidence type="ECO:0000256" key="6">
    <source>
        <dbReference type="ARBA" id="ARBA00022692"/>
    </source>
</evidence>
<comment type="subcellular location">
    <subcellularLocation>
        <location evidence="9">Cell inner membrane</location>
        <topology evidence="9">Multi-pass membrane protein</topology>
    </subcellularLocation>
    <subcellularLocation>
        <location evidence="1">Cell membrane</location>
        <topology evidence="1">Multi-pass membrane protein</topology>
    </subcellularLocation>
</comment>
<feature type="domain" description="ABC transmembrane type-1" evidence="10">
    <location>
        <begin position="63"/>
        <end position="267"/>
    </location>
</feature>
<dbReference type="Proteomes" id="UP000028702">
    <property type="component" value="Unassembled WGS sequence"/>
</dbReference>
<dbReference type="eggNOG" id="COG0581">
    <property type="taxonomic scope" value="Bacteria"/>
</dbReference>
<feature type="transmembrane region" description="Helical" evidence="9">
    <location>
        <begin position="62"/>
        <end position="88"/>
    </location>
</feature>
<dbReference type="EMBL" id="BBIO01000026">
    <property type="protein sequence ID" value="GAK46725.1"/>
    <property type="molecule type" value="Genomic_DNA"/>
</dbReference>
<reference evidence="11 12" key="1">
    <citation type="submission" date="2014-07" db="EMBL/GenBank/DDBJ databases">
        <title>Tepidicaulis marinum gen. nov., sp. nov., a novel marine bacterium denitrifying nitrate to nitrous oxide strictly under microaerobic conditions.</title>
        <authorList>
            <person name="Takeuchi M."/>
            <person name="Yamagishi T."/>
            <person name="Kamagata Y."/>
            <person name="Oshima K."/>
            <person name="Hattori M."/>
            <person name="Katayama T."/>
            <person name="Hanada S."/>
            <person name="Tamaki H."/>
            <person name="Marumo K."/>
            <person name="Maeda H."/>
            <person name="Nedachi M."/>
            <person name="Iwasaki W."/>
            <person name="Suwa Y."/>
            <person name="Sakata S."/>
        </authorList>
    </citation>
    <scope>NUCLEOTIDE SEQUENCE [LARGE SCALE GENOMIC DNA]</scope>
    <source>
        <strain evidence="11 12">MA2</strain>
    </source>
</reference>
<comment type="similarity">
    <text evidence="2 9">Belongs to the binding-protein-dependent transport system permease family. CysTW subfamily.</text>
</comment>
<dbReference type="RefSeq" id="WP_052379566.1">
    <property type="nucleotide sequence ID" value="NZ_BBIO01000026.1"/>
</dbReference>
<dbReference type="GO" id="GO:0035435">
    <property type="term" value="P:phosphate ion transmembrane transport"/>
    <property type="evidence" value="ECO:0007669"/>
    <property type="project" value="InterPro"/>
</dbReference>
<dbReference type="PANTHER" id="PTHR43470:SF3">
    <property type="entry name" value="PHOSPHATE TRANSPORT SYSTEM PERMEASE PROTEIN PSTA-RELATED"/>
    <property type="match status" value="1"/>
</dbReference>
<evidence type="ECO:0000256" key="1">
    <source>
        <dbReference type="ARBA" id="ARBA00004651"/>
    </source>
</evidence>
<dbReference type="PANTHER" id="PTHR43470">
    <property type="entry name" value="PHOSPHATE TRANSPORT SYSTEM PERMEASE PROTEIN PSTA-RELATED"/>
    <property type="match status" value="1"/>
</dbReference>
<evidence type="ECO:0000259" key="10">
    <source>
        <dbReference type="PROSITE" id="PS50928"/>
    </source>
</evidence>
<comment type="caution">
    <text evidence="11">The sequence shown here is derived from an EMBL/GenBank/DDBJ whole genome shotgun (WGS) entry which is preliminary data.</text>
</comment>
<evidence type="ECO:0000256" key="9">
    <source>
        <dbReference type="RuleBase" id="RU363043"/>
    </source>
</evidence>
<dbReference type="Pfam" id="PF00528">
    <property type="entry name" value="BPD_transp_1"/>
    <property type="match status" value="1"/>
</dbReference>
<keyword evidence="5 9" id="KW-1003">Cell membrane</keyword>
<dbReference type="AlphaFoldDB" id="A0A081BFA7"/>
<feature type="transmembrane region" description="Helical" evidence="9">
    <location>
        <begin position="109"/>
        <end position="127"/>
    </location>
</feature>
<evidence type="ECO:0000313" key="12">
    <source>
        <dbReference type="Proteomes" id="UP000028702"/>
    </source>
</evidence>
<gene>
    <name evidence="11" type="ORF">M2A_3224</name>
</gene>
<feature type="transmembrane region" description="Helical" evidence="9">
    <location>
        <begin position="12"/>
        <end position="35"/>
    </location>
</feature>
<organism evidence="11 12">
    <name type="scientific">Tepidicaulis marinus</name>
    <dbReference type="NCBI Taxonomy" id="1333998"/>
    <lineage>
        <taxon>Bacteria</taxon>
        <taxon>Pseudomonadati</taxon>
        <taxon>Pseudomonadota</taxon>
        <taxon>Alphaproteobacteria</taxon>
        <taxon>Hyphomicrobiales</taxon>
        <taxon>Parvibaculaceae</taxon>
        <taxon>Tepidicaulis</taxon>
    </lineage>
</organism>
<feature type="transmembrane region" description="Helical" evidence="9">
    <location>
        <begin position="249"/>
        <end position="271"/>
    </location>
</feature>
<dbReference type="InterPro" id="IPR035906">
    <property type="entry name" value="MetI-like_sf"/>
</dbReference>
<dbReference type="InterPro" id="IPR000515">
    <property type="entry name" value="MetI-like"/>
</dbReference>
<evidence type="ECO:0000256" key="7">
    <source>
        <dbReference type="ARBA" id="ARBA00022989"/>
    </source>
</evidence>
<dbReference type="CDD" id="cd06261">
    <property type="entry name" value="TM_PBP2"/>
    <property type="match status" value="1"/>
</dbReference>
<dbReference type="SUPFAM" id="SSF161098">
    <property type="entry name" value="MetI-like"/>
    <property type="match status" value="1"/>
</dbReference>
<keyword evidence="8 9" id="KW-0472">Membrane</keyword>
<dbReference type="Gene3D" id="1.10.3720.10">
    <property type="entry name" value="MetI-like"/>
    <property type="match status" value="1"/>
</dbReference>
<name>A0A081BFA7_9HYPH</name>
<evidence type="ECO:0000313" key="11">
    <source>
        <dbReference type="EMBL" id="GAK46725.1"/>
    </source>
</evidence>
<feature type="transmembrane region" description="Helical" evidence="9">
    <location>
        <begin position="183"/>
        <end position="205"/>
    </location>
</feature>
<evidence type="ECO:0000256" key="3">
    <source>
        <dbReference type="ARBA" id="ARBA00016864"/>
    </source>
</evidence>
<dbReference type="GO" id="GO:0005315">
    <property type="term" value="F:phosphate transmembrane transporter activity"/>
    <property type="evidence" value="ECO:0007669"/>
    <property type="project" value="InterPro"/>
</dbReference>
<dbReference type="InterPro" id="IPR005672">
    <property type="entry name" value="Phosphate_PstA"/>
</dbReference>
<evidence type="ECO:0000256" key="8">
    <source>
        <dbReference type="ARBA" id="ARBA00023136"/>
    </source>
</evidence>
<evidence type="ECO:0000256" key="2">
    <source>
        <dbReference type="ARBA" id="ARBA00007069"/>
    </source>
</evidence>
<keyword evidence="4" id="KW-0813">Transport</keyword>
<dbReference type="PROSITE" id="PS50928">
    <property type="entry name" value="ABC_TM1"/>
    <property type="match status" value="1"/>
</dbReference>
<dbReference type="GO" id="GO:0005886">
    <property type="term" value="C:plasma membrane"/>
    <property type="evidence" value="ECO:0007669"/>
    <property type="project" value="UniProtKB-SubCell"/>
</dbReference>
<dbReference type="STRING" id="1333998.M2A_3224"/>
<keyword evidence="6 9" id="KW-0812">Transmembrane</keyword>
<proteinExistence type="inferred from homology"/>
<evidence type="ECO:0000256" key="4">
    <source>
        <dbReference type="ARBA" id="ARBA00022448"/>
    </source>
</evidence>
<feature type="transmembrane region" description="Helical" evidence="9">
    <location>
        <begin position="133"/>
        <end position="151"/>
    </location>
</feature>
<accession>A0A081BFA7</accession>
<protein>
    <recommendedName>
        <fullName evidence="3 9">Phosphate transport system permease protein PstA</fullName>
    </recommendedName>
</protein>